<evidence type="ECO:0008006" key="5">
    <source>
        <dbReference type="Google" id="ProtNLM"/>
    </source>
</evidence>
<keyword evidence="2" id="KW-0732">Signal</keyword>
<proteinExistence type="predicted"/>
<dbReference type="AlphaFoldDB" id="A0A328AJH1"/>
<sequence length="277" mass="30369">MIRYIAPGVLAAAVMASAGIAAPTPAQTQPQGYAWIVSPDEDSCHTEIELTGKSGATAQVELASDGQLVQLKFAKDEMPKRAFLAIDIDRKPYSNLLLRLENPKVGAMTLSDETLNALRKGGTLLIAWLADEPMSARLAGSEQAINDLRTCGAQVAAQYRANLAARQEAEARAAADARAQKLADEQLALVKAQKEAAEAQAQHVAAETKRREEEAEAQREAQRQQALAEQREQQLADQRRAAEDQRQEYLRRYYPQYGGQYAPPPGYGRYPNEDDGY</sequence>
<organism evidence="3 4">
    <name type="scientific">Phenylobacterium soli</name>
    <dbReference type="NCBI Taxonomy" id="2170551"/>
    <lineage>
        <taxon>Bacteria</taxon>
        <taxon>Pseudomonadati</taxon>
        <taxon>Pseudomonadota</taxon>
        <taxon>Alphaproteobacteria</taxon>
        <taxon>Caulobacterales</taxon>
        <taxon>Caulobacteraceae</taxon>
        <taxon>Phenylobacterium</taxon>
    </lineage>
</organism>
<keyword evidence="4" id="KW-1185">Reference proteome</keyword>
<feature type="compositionally biased region" description="Basic and acidic residues" evidence="1">
    <location>
        <begin position="206"/>
        <end position="222"/>
    </location>
</feature>
<feature type="compositionally biased region" description="Low complexity" evidence="1">
    <location>
        <begin position="252"/>
        <end position="261"/>
    </location>
</feature>
<gene>
    <name evidence="3" type="ORF">DJ017_09040</name>
</gene>
<feature type="compositionally biased region" description="Basic and acidic residues" evidence="1">
    <location>
        <begin position="229"/>
        <end position="251"/>
    </location>
</feature>
<feature type="signal peptide" evidence="2">
    <location>
        <begin position="1"/>
        <end position="21"/>
    </location>
</feature>
<accession>A0A328AJH1</accession>
<evidence type="ECO:0000256" key="2">
    <source>
        <dbReference type="SAM" id="SignalP"/>
    </source>
</evidence>
<name>A0A328AJH1_9CAUL</name>
<protein>
    <recommendedName>
        <fullName evidence="5">Invasion associated locus B family protein</fullName>
    </recommendedName>
</protein>
<dbReference type="EMBL" id="QFYQ01000001">
    <property type="protein sequence ID" value="RAK54657.1"/>
    <property type="molecule type" value="Genomic_DNA"/>
</dbReference>
<evidence type="ECO:0000313" key="3">
    <source>
        <dbReference type="EMBL" id="RAK54657.1"/>
    </source>
</evidence>
<feature type="chain" id="PRO_5016272824" description="Invasion associated locus B family protein" evidence="2">
    <location>
        <begin position="22"/>
        <end position="277"/>
    </location>
</feature>
<comment type="caution">
    <text evidence="3">The sequence shown here is derived from an EMBL/GenBank/DDBJ whole genome shotgun (WGS) entry which is preliminary data.</text>
</comment>
<evidence type="ECO:0000256" key="1">
    <source>
        <dbReference type="SAM" id="MobiDB-lite"/>
    </source>
</evidence>
<feature type="region of interest" description="Disordered" evidence="1">
    <location>
        <begin position="200"/>
        <end position="277"/>
    </location>
</feature>
<reference evidence="4" key="1">
    <citation type="submission" date="2018-05" db="EMBL/GenBank/DDBJ databases">
        <authorList>
            <person name="Li X."/>
        </authorList>
    </citation>
    <scope>NUCLEOTIDE SEQUENCE [LARGE SCALE GENOMIC DNA]</scope>
    <source>
        <strain evidence="4">LX32</strain>
    </source>
</reference>
<dbReference type="OrthoDB" id="7210991at2"/>
<evidence type="ECO:0000313" key="4">
    <source>
        <dbReference type="Proteomes" id="UP000249254"/>
    </source>
</evidence>
<dbReference type="RefSeq" id="WP_111528408.1">
    <property type="nucleotide sequence ID" value="NZ_JBHRSG010000004.1"/>
</dbReference>
<dbReference type="Proteomes" id="UP000249254">
    <property type="component" value="Unassembled WGS sequence"/>
</dbReference>